<evidence type="ECO:0000313" key="2">
    <source>
        <dbReference type="Proteomes" id="UP000188268"/>
    </source>
</evidence>
<dbReference type="Proteomes" id="UP000188268">
    <property type="component" value="Unassembled WGS sequence"/>
</dbReference>
<comment type="caution">
    <text evidence="1">The sequence shown here is derived from an EMBL/GenBank/DDBJ whole genome shotgun (WGS) entry which is preliminary data.</text>
</comment>
<organism evidence="1 2">
    <name type="scientific">Corchorus capsularis</name>
    <name type="common">Jute</name>
    <dbReference type="NCBI Taxonomy" id="210143"/>
    <lineage>
        <taxon>Eukaryota</taxon>
        <taxon>Viridiplantae</taxon>
        <taxon>Streptophyta</taxon>
        <taxon>Embryophyta</taxon>
        <taxon>Tracheophyta</taxon>
        <taxon>Spermatophyta</taxon>
        <taxon>Magnoliopsida</taxon>
        <taxon>eudicotyledons</taxon>
        <taxon>Gunneridae</taxon>
        <taxon>Pentapetalae</taxon>
        <taxon>rosids</taxon>
        <taxon>malvids</taxon>
        <taxon>Malvales</taxon>
        <taxon>Malvaceae</taxon>
        <taxon>Grewioideae</taxon>
        <taxon>Apeibeae</taxon>
        <taxon>Corchorus</taxon>
    </lineage>
</organism>
<protein>
    <submittedName>
        <fullName evidence="1">Uncharacterized protein</fullName>
    </submittedName>
</protein>
<accession>A0A1R3HU09</accession>
<dbReference type="Gramene" id="OMO73885">
    <property type="protein sequence ID" value="OMO73885"/>
    <property type="gene ID" value="CCACVL1_17099"/>
</dbReference>
<dbReference type="EMBL" id="AWWV01011155">
    <property type="protein sequence ID" value="OMO73885.1"/>
    <property type="molecule type" value="Genomic_DNA"/>
</dbReference>
<dbReference type="AlphaFoldDB" id="A0A1R3HU09"/>
<sequence length="81" mass="9117">MEALPENNLSKSRIMFPLSTYSRSVVISLYFKSSKRTANSRKLTGNRIGDFLSTRLGKYSMSYTSVDALAFVSFALFFDQG</sequence>
<gene>
    <name evidence="1" type="ORF">CCACVL1_17099</name>
</gene>
<evidence type="ECO:0000313" key="1">
    <source>
        <dbReference type="EMBL" id="OMO73885.1"/>
    </source>
</evidence>
<keyword evidence="2" id="KW-1185">Reference proteome</keyword>
<reference evidence="1 2" key="1">
    <citation type="submission" date="2013-09" db="EMBL/GenBank/DDBJ databases">
        <title>Corchorus capsularis genome sequencing.</title>
        <authorList>
            <person name="Alam M."/>
            <person name="Haque M.S."/>
            <person name="Islam M.S."/>
            <person name="Emdad E.M."/>
            <person name="Islam M.M."/>
            <person name="Ahmed B."/>
            <person name="Halim A."/>
            <person name="Hossen Q.M.M."/>
            <person name="Hossain M.Z."/>
            <person name="Ahmed R."/>
            <person name="Khan M.M."/>
            <person name="Islam R."/>
            <person name="Rashid M.M."/>
            <person name="Khan S.A."/>
            <person name="Rahman M.S."/>
            <person name="Alam M."/>
        </authorList>
    </citation>
    <scope>NUCLEOTIDE SEQUENCE [LARGE SCALE GENOMIC DNA]</scope>
    <source>
        <strain evidence="2">cv. CVL-1</strain>
        <tissue evidence="1">Whole seedling</tissue>
    </source>
</reference>
<name>A0A1R3HU09_COCAP</name>
<proteinExistence type="predicted"/>